<evidence type="ECO:0000313" key="2">
    <source>
        <dbReference type="Proteomes" id="UP001062846"/>
    </source>
</evidence>
<sequence>MPSPPPPSSLLSHSSLPYNPTRRDSPGASLFSHRSRVAPPRPDAPAERPVLLRKRCFGVRAGTGVVGDRGVQEGGAGDTRREKCMVLRVGLVCGGPSAERGISLNSARSVLDHIQGDDLHVSCYYIDSNLNAYAISSAQLYSNTPADFDFKLESLAQGFETLSNFAEHLAGSVDIVFPVIHGRFGEDGGIQELLEKSNVPFVGTRSDECRKAFDKLMQRQRLNSFANFMSHPIRRCQLLLDFDSRQYNASLELYRQGFVTVPNFLVQGTELDESELTEWFVRNQLDANLGKVVVKPTKAGSSIGVTVAYGVADSLKKANELISEGVDDSVLVEIFLEGGSEFTAIVLDLGSAFDCLPVVLLPTEVELQFHGSADVDEKDAIFNYRRKYLPTQQVAYHTPPRFPLDVIKSIRDGASTLFQRLGLLDFARIDGWFLPPSAPISSSENNFGKTKSGTVIFTDINLISGMEQTSFLFQQASKVGFSHANILRTVIQHACLRFPSVASYNNVPSPLPKPRTSRLPRLTEVFPKRQDARKVYVIFGGDTSERQVSLMSGTNVWLNLQAFNDIEVTPCLLAPTNGYSSTKASDNEETGVSSRTVWSLPYSLVLRHTTEEVLDACIEATEPTRAALTSQLRNQVMDELMEGFKQHNWFTGFDISDERPVKLTLKQWIKLAKEVQATVFIAGSFLYHDLLASDYLNSYVVLLRLASNGVARVLYSFNLVSIGVSYTMHGGIGEDGTLQSLLEAEGVPYTGPGITASKTCMDKVATSIALDHLADFGVLTISKDVWRREDLLRMPVTKTWQELTAMLQCETLCIKPARDGCSTGVARLCCPEDLAVYVKALDDCLLRIPPNSLSKAHGMIEMPSPPPELLIFEPFIETDEMIFSSKSTNDNARGIFWKGQSRWVEITVGVLGKRGSMYSLTPSVTVKESGDILSLEEKFQGGTGVNLTPPPVSIISNEALARCKQRIELIANTLELEGFSRIDAFVNVDSGEVLIS</sequence>
<keyword evidence="2" id="KW-1185">Reference proteome</keyword>
<dbReference type="EMBL" id="CM046392">
    <property type="protein sequence ID" value="KAI8557176.1"/>
    <property type="molecule type" value="Genomic_DNA"/>
</dbReference>
<proteinExistence type="predicted"/>
<organism evidence="1 2">
    <name type="scientific">Rhododendron molle</name>
    <name type="common">Chinese azalea</name>
    <name type="synonym">Azalea mollis</name>
    <dbReference type="NCBI Taxonomy" id="49168"/>
    <lineage>
        <taxon>Eukaryota</taxon>
        <taxon>Viridiplantae</taxon>
        <taxon>Streptophyta</taxon>
        <taxon>Embryophyta</taxon>
        <taxon>Tracheophyta</taxon>
        <taxon>Spermatophyta</taxon>
        <taxon>Magnoliopsida</taxon>
        <taxon>eudicotyledons</taxon>
        <taxon>Gunneridae</taxon>
        <taxon>Pentapetalae</taxon>
        <taxon>asterids</taxon>
        <taxon>Ericales</taxon>
        <taxon>Ericaceae</taxon>
        <taxon>Ericoideae</taxon>
        <taxon>Rhodoreae</taxon>
        <taxon>Rhododendron</taxon>
    </lineage>
</organism>
<evidence type="ECO:0000313" key="1">
    <source>
        <dbReference type="EMBL" id="KAI8557176.1"/>
    </source>
</evidence>
<gene>
    <name evidence="1" type="ORF">RHMOL_Rhmol05G0315800</name>
</gene>
<protein>
    <submittedName>
        <fullName evidence="1">Uncharacterized protein</fullName>
    </submittedName>
</protein>
<comment type="caution">
    <text evidence="1">The sequence shown here is derived from an EMBL/GenBank/DDBJ whole genome shotgun (WGS) entry which is preliminary data.</text>
</comment>
<accession>A0ACC0NW06</accession>
<name>A0ACC0NW06_RHOML</name>
<reference evidence="1" key="1">
    <citation type="submission" date="2022-02" db="EMBL/GenBank/DDBJ databases">
        <title>Plant Genome Project.</title>
        <authorList>
            <person name="Zhang R.-G."/>
        </authorList>
    </citation>
    <scope>NUCLEOTIDE SEQUENCE</scope>
    <source>
        <strain evidence="1">AT1</strain>
    </source>
</reference>
<dbReference type="Proteomes" id="UP001062846">
    <property type="component" value="Chromosome 5"/>
</dbReference>